<evidence type="ECO:0000313" key="2">
    <source>
        <dbReference type="EMBL" id="MET3753313.1"/>
    </source>
</evidence>
<evidence type="ECO:0008006" key="4">
    <source>
        <dbReference type="Google" id="ProtNLM"/>
    </source>
</evidence>
<sequence length="56" mass="5906">MCKPRGEAGIPAECPRRGDCRGCPGFIVQDGEPEDRRPAPDPAAKRAQALGPPGLH</sequence>
<organism evidence="2 3">
    <name type="scientific">Rhizobium binae</name>
    <dbReference type="NCBI Taxonomy" id="1138190"/>
    <lineage>
        <taxon>Bacteria</taxon>
        <taxon>Pseudomonadati</taxon>
        <taxon>Pseudomonadota</taxon>
        <taxon>Alphaproteobacteria</taxon>
        <taxon>Hyphomicrobiales</taxon>
        <taxon>Rhizobiaceae</taxon>
        <taxon>Rhizobium/Agrobacterium group</taxon>
        <taxon>Rhizobium</taxon>
    </lineage>
</organism>
<protein>
    <recommendedName>
        <fullName evidence="4">Oxidoreductase</fullName>
    </recommendedName>
</protein>
<accession>A0ABV2MD51</accession>
<proteinExistence type="predicted"/>
<evidence type="ECO:0000313" key="3">
    <source>
        <dbReference type="Proteomes" id="UP001549077"/>
    </source>
</evidence>
<gene>
    <name evidence="2" type="ORF">ABID08_000652</name>
</gene>
<comment type="caution">
    <text evidence="2">The sequence shown here is derived from an EMBL/GenBank/DDBJ whole genome shotgun (WGS) entry which is preliminary data.</text>
</comment>
<name>A0ABV2MD51_9HYPH</name>
<keyword evidence="3" id="KW-1185">Reference proteome</keyword>
<dbReference type="Proteomes" id="UP001549077">
    <property type="component" value="Unassembled WGS sequence"/>
</dbReference>
<dbReference type="EMBL" id="JBEPMY010000001">
    <property type="protein sequence ID" value="MET3753313.1"/>
    <property type="molecule type" value="Genomic_DNA"/>
</dbReference>
<reference evidence="2 3" key="1">
    <citation type="submission" date="2024-06" db="EMBL/GenBank/DDBJ databases">
        <title>Genomic Encyclopedia of Type Strains, Phase IV (KMG-IV): sequencing the most valuable type-strain genomes for metagenomic binning, comparative biology and taxonomic classification.</title>
        <authorList>
            <person name="Goeker M."/>
        </authorList>
    </citation>
    <scope>NUCLEOTIDE SEQUENCE [LARGE SCALE GENOMIC DNA]</scope>
    <source>
        <strain evidence="2 3">DSM 29288</strain>
    </source>
</reference>
<feature type="region of interest" description="Disordered" evidence="1">
    <location>
        <begin position="29"/>
        <end position="56"/>
    </location>
</feature>
<evidence type="ECO:0000256" key="1">
    <source>
        <dbReference type="SAM" id="MobiDB-lite"/>
    </source>
</evidence>